<dbReference type="EMBL" id="CM023475">
    <property type="protein sequence ID" value="KAH7944777.1"/>
    <property type="molecule type" value="Genomic_DNA"/>
</dbReference>
<protein>
    <submittedName>
        <fullName evidence="1">Uncharacterized protein</fullName>
    </submittedName>
</protein>
<organism evidence="1 2">
    <name type="scientific">Dermacentor silvarum</name>
    <name type="common">Tick</name>
    <dbReference type="NCBI Taxonomy" id="543639"/>
    <lineage>
        <taxon>Eukaryota</taxon>
        <taxon>Metazoa</taxon>
        <taxon>Ecdysozoa</taxon>
        <taxon>Arthropoda</taxon>
        <taxon>Chelicerata</taxon>
        <taxon>Arachnida</taxon>
        <taxon>Acari</taxon>
        <taxon>Parasitiformes</taxon>
        <taxon>Ixodida</taxon>
        <taxon>Ixodoidea</taxon>
        <taxon>Ixodidae</taxon>
        <taxon>Rhipicephalinae</taxon>
        <taxon>Dermacentor</taxon>
    </lineage>
</organism>
<evidence type="ECO:0000313" key="1">
    <source>
        <dbReference type="EMBL" id="KAH7944777.1"/>
    </source>
</evidence>
<accession>A0ACB8CIT9</accession>
<proteinExistence type="predicted"/>
<keyword evidence="2" id="KW-1185">Reference proteome</keyword>
<reference evidence="1" key="1">
    <citation type="submission" date="2020-05" db="EMBL/GenBank/DDBJ databases">
        <title>Large-scale comparative analyses of tick genomes elucidate their genetic diversity and vector capacities.</title>
        <authorList>
            <person name="Jia N."/>
            <person name="Wang J."/>
            <person name="Shi W."/>
            <person name="Du L."/>
            <person name="Sun Y."/>
            <person name="Zhan W."/>
            <person name="Jiang J."/>
            <person name="Wang Q."/>
            <person name="Zhang B."/>
            <person name="Ji P."/>
            <person name="Sakyi L.B."/>
            <person name="Cui X."/>
            <person name="Yuan T."/>
            <person name="Jiang B."/>
            <person name="Yang W."/>
            <person name="Lam T.T.-Y."/>
            <person name="Chang Q."/>
            <person name="Ding S."/>
            <person name="Wang X."/>
            <person name="Zhu J."/>
            <person name="Ruan X."/>
            <person name="Zhao L."/>
            <person name="Wei J."/>
            <person name="Que T."/>
            <person name="Du C."/>
            <person name="Cheng J."/>
            <person name="Dai P."/>
            <person name="Han X."/>
            <person name="Huang E."/>
            <person name="Gao Y."/>
            <person name="Liu J."/>
            <person name="Shao H."/>
            <person name="Ye R."/>
            <person name="Li L."/>
            <person name="Wei W."/>
            <person name="Wang X."/>
            <person name="Wang C."/>
            <person name="Yang T."/>
            <person name="Huo Q."/>
            <person name="Li W."/>
            <person name="Guo W."/>
            <person name="Chen H."/>
            <person name="Zhou L."/>
            <person name="Ni X."/>
            <person name="Tian J."/>
            <person name="Zhou Y."/>
            <person name="Sheng Y."/>
            <person name="Liu T."/>
            <person name="Pan Y."/>
            <person name="Xia L."/>
            <person name="Li J."/>
            <person name="Zhao F."/>
            <person name="Cao W."/>
        </authorList>
    </citation>
    <scope>NUCLEOTIDE SEQUENCE</scope>
    <source>
        <strain evidence="1">Dsil-2018</strain>
    </source>
</reference>
<name>A0ACB8CIT9_DERSI</name>
<gene>
    <name evidence="1" type="ORF">HPB49_000566</name>
</gene>
<comment type="caution">
    <text evidence="1">The sequence shown here is derived from an EMBL/GenBank/DDBJ whole genome shotgun (WGS) entry which is preliminary data.</text>
</comment>
<evidence type="ECO:0000313" key="2">
    <source>
        <dbReference type="Proteomes" id="UP000821865"/>
    </source>
</evidence>
<sequence>MDDNTENWPQRLLRQRVIRLTFACSSVFGLITSGVVAAVLVYNGKLPGFLKFPLRTCDSADCLYVAEIIRAAINASVDPCHDFYEYVCGSYGDAATVDQITAVSLRTNSIFRALLSASLANRTTPPLSSAGRKAIALYKSCLDVLVKKQKDLPVLTRFLDAHGLGLSTLDAKESALEVIFRLYFQYGITAVFAFNLAEFITRNSKRELLLRVDKNQLAWYDYRSKLIKMNSIGYFMTAFLRQYGDKSKAIMEAIYATENKAHFAMAQISARYGRNTSDFYSVPISSIGTLTPNTVTREEWTRLMLKYAGALYTADDRILVEKRAVAYLQALYGTIGSSGLKLLVSWSVLRNYAAYVDESVATLLYDNYDQECLTRVHGLMPVALHAEPLFTVTPTESARAAYEIAANVREGAKTMFADSVWLDNRARAVAISKLSRMVFHMGYPDGQDSLAALDAYYDDLAYPSGPFFNAWLNASRHYFGKLLDKNTGLVFVANEVNAFYATGANQIVVPAGFLQRPLFVRDAPASFNYGSLGHVIGHEIMHGYDARGINIDERGFPVSWMLPPSLERYEDSARCVRKEHDSVLAWRSMVLVDDLDSENIADFAGARAAYQAFRSLSGDVRFVRVPGPFYPEQLFFIGFCLKWCESHFYRKGRGRYAPGHARCVVPLRNMQEFADAFHCKRNARMNPESKCSFW</sequence>
<dbReference type="Proteomes" id="UP000821865">
    <property type="component" value="Chromosome 6"/>
</dbReference>